<evidence type="ECO:0000313" key="6">
    <source>
        <dbReference type="RefSeq" id="XP_018806461.2"/>
    </source>
</evidence>
<feature type="compositionally biased region" description="Polar residues" evidence="4">
    <location>
        <begin position="340"/>
        <end position="361"/>
    </location>
</feature>
<evidence type="ECO:0000256" key="4">
    <source>
        <dbReference type="SAM" id="MobiDB-lite"/>
    </source>
</evidence>
<dbReference type="AlphaFoldDB" id="A0A2I4DH40"/>
<feature type="compositionally biased region" description="Low complexity" evidence="4">
    <location>
        <begin position="73"/>
        <end position="84"/>
    </location>
</feature>
<feature type="compositionally biased region" description="Basic and acidic residues" evidence="4">
    <location>
        <begin position="43"/>
        <end position="72"/>
    </location>
</feature>
<name>A0A2I4DH40_JUGRE</name>
<dbReference type="GO" id="GO:0006334">
    <property type="term" value="P:nucleosome assembly"/>
    <property type="evidence" value="ECO:0000318"/>
    <property type="project" value="GO_Central"/>
</dbReference>
<dbReference type="PANTHER" id="PTHR22691">
    <property type="entry name" value="YEAST SPT2-RELATED"/>
    <property type="match status" value="1"/>
</dbReference>
<feature type="region of interest" description="Disordered" evidence="4">
    <location>
        <begin position="1"/>
        <end position="93"/>
    </location>
</feature>
<reference evidence="6 7" key="1">
    <citation type="submission" date="2025-04" db="UniProtKB">
        <authorList>
            <consortium name="RefSeq"/>
        </authorList>
    </citation>
    <scope>IDENTIFICATION</scope>
    <source>
        <tissue evidence="6 7">Leaves</tissue>
    </source>
</reference>
<keyword evidence="5" id="KW-1185">Reference proteome</keyword>
<dbReference type="Proteomes" id="UP000235220">
    <property type="component" value="Chromosome 9"/>
</dbReference>
<dbReference type="GO" id="GO:0006360">
    <property type="term" value="P:transcription by RNA polymerase I"/>
    <property type="evidence" value="ECO:0000318"/>
    <property type="project" value="GO_Central"/>
</dbReference>
<dbReference type="Gramene" id="Jr09_00470_p1">
    <property type="protein sequence ID" value="cds.Jr09_00470_p1"/>
    <property type="gene ID" value="Jr09_00470"/>
</dbReference>
<gene>
    <name evidence="6 7" type="primary">LOC108980102</name>
</gene>
<keyword evidence="2 3" id="KW-0175">Coiled coil</keyword>
<proteinExistence type="inferred from homology"/>
<feature type="compositionally biased region" description="Polar residues" evidence="4">
    <location>
        <begin position="243"/>
        <end position="260"/>
    </location>
</feature>
<dbReference type="SMART" id="SM00784">
    <property type="entry name" value="SPT2"/>
    <property type="match status" value="1"/>
</dbReference>
<dbReference type="InterPro" id="IPR013256">
    <property type="entry name" value="Chromatin_SPT2"/>
</dbReference>
<sequence>MRGYDRDELHGELEDYDEYEEEGEELEEDPGEGEEEGYEEEDPKPTREELEYLELRQKLKEQIRKQMKKDNGSSKNGSSKNGSNEMKKKLPYDNYGSFFGNSQPVIAQRVIQESKSLLETNHLASRLSNSLHGNKKDTSTSKGPKLGSRHQLPKVKTELKTKVQKLKDTRDYSFLLSDDAELPASSKEPPPRNVSFPNHGHGEARAAHVPMKKSKEPSGSSGRHEERKTVSMNGQFYSKAGSKLNSATKTADSRKQLGSNFGNGPGRPVGPKGLPLKNRVATTDKKVAMEKKVSAPAAKSSMPGVQRSSSQVHSSAPKQPLEQKRRQQESNKSKMVPKQLLTSSKSKINKPQKQISSYQTSRDQRPLKKPRPVSRHSDDDDDGVKAISMIRQMFRYNPNRYDDDGDDSDMEANYADIMREENRSAKIARKEDEEQLRLIEEEEERERLARLRKLKKRKLGQD</sequence>
<feature type="compositionally biased region" description="Basic and acidic residues" evidence="4">
    <location>
        <begin position="1"/>
        <end position="13"/>
    </location>
</feature>
<dbReference type="KEGG" id="jre:108980102"/>
<evidence type="ECO:0000256" key="2">
    <source>
        <dbReference type="ARBA" id="ARBA00023054"/>
    </source>
</evidence>
<dbReference type="GeneID" id="108980102"/>
<protein>
    <submittedName>
        <fullName evidence="6 7">Protein spt2-like</fullName>
    </submittedName>
</protein>
<comment type="similarity">
    <text evidence="1">Belongs to the SPT2 family.</text>
</comment>
<dbReference type="GO" id="GO:0042393">
    <property type="term" value="F:histone binding"/>
    <property type="evidence" value="ECO:0000318"/>
    <property type="project" value="GO_Central"/>
</dbReference>
<feature type="coiled-coil region" evidence="3">
    <location>
        <begin position="415"/>
        <end position="458"/>
    </location>
</feature>
<evidence type="ECO:0000256" key="1">
    <source>
        <dbReference type="ARBA" id="ARBA00006461"/>
    </source>
</evidence>
<dbReference type="Pfam" id="PF08243">
    <property type="entry name" value="SPT2"/>
    <property type="match status" value="1"/>
</dbReference>
<evidence type="ECO:0000313" key="5">
    <source>
        <dbReference type="Proteomes" id="UP000235220"/>
    </source>
</evidence>
<feature type="compositionally biased region" description="Basic and acidic residues" evidence="4">
    <location>
        <begin position="155"/>
        <end position="171"/>
    </location>
</feature>
<accession>A0A2I4DH40</accession>
<evidence type="ECO:0000313" key="7">
    <source>
        <dbReference type="RefSeq" id="XP_018806462.2"/>
    </source>
</evidence>
<evidence type="ECO:0000256" key="3">
    <source>
        <dbReference type="SAM" id="Coils"/>
    </source>
</evidence>
<dbReference type="GO" id="GO:0003677">
    <property type="term" value="F:DNA binding"/>
    <property type="evidence" value="ECO:0000318"/>
    <property type="project" value="GO_Central"/>
</dbReference>
<organism evidence="5 7">
    <name type="scientific">Juglans regia</name>
    <name type="common">English walnut</name>
    <dbReference type="NCBI Taxonomy" id="51240"/>
    <lineage>
        <taxon>Eukaryota</taxon>
        <taxon>Viridiplantae</taxon>
        <taxon>Streptophyta</taxon>
        <taxon>Embryophyta</taxon>
        <taxon>Tracheophyta</taxon>
        <taxon>Spermatophyta</taxon>
        <taxon>Magnoliopsida</taxon>
        <taxon>eudicotyledons</taxon>
        <taxon>Gunneridae</taxon>
        <taxon>Pentapetalae</taxon>
        <taxon>rosids</taxon>
        <taxon>fabids</taxon>
        <taxon>Fagales</taxon>
        <taxon>Juglandaceae</taxon>
        <taxon>Juglans</taxon>
    </lineage>
</organism>
<dbReference type="RefSeq" id="XP_018806461.2">
    <property type="nucleotide sequence ID" value="XM_018950916.2"/>
</dbReference>
<dbReference type="OrthoDB" id="6259853at2759"/>
<dbReference type="GO" id="GO:0005730">
    <property type="term" value="C:nucleolus"/>
    <property type="evidence" value="ECO:0000318"/>
    <property type="project" value="GO_Central"/>
</dbReference>
<feature type="compositionally biased region" description="Acidic residues" evidence="4">
    <location>
        <begin position="14"/>
        <end position="42"/>
    </location>
</feature>
<dbReference type="RefSeq" id="XP_018806462.2">
    <property type="nucleotide sequence ID" value="XM_018950917.2"/>
</dbReference>
<feature type="compositionally biased region" description="Basic and acidic residues" evidence="4">
    <location>
        <begin position="321"/>
        <end position="332"/>
    </location>
</feature>
<feature type="region of interest" description="Disordered" evidence="4">
    <location>
        <begin position="125"/>
        <end position="385"/>
    </location>
</feature>
<dbReference type="STRING" id="51240.A0A2I4DH40"/>
<dbReference type="PANTHER" id="PTHR22691:SF8">
    <property type="entry name" value="PROTEIN SPT2 HOMOLOG"/>
    <property type="match status" value="1"/>
</dbReference>
<feature type="compositionally biased region" description="Polar residues" evidence="4">
    <location>
        <begin position="306"/>
        <end position="317"/>
    </location>
</feature>
<feature type="compositionally biased region" description="Basic and acidic residues" evidence="4">
    <location>
        <begin position="282"/>
        <end position="293"/>
    </location>
</feature>